<dbReference type="InterPro" id="IPR036278">
    <property type="entry name" value="Sialidase_sf"/>
</dbReference>
<evidence type="ECO:0000256" key="3">
    <source>
        <dbReference type="ARBA" id="ARBA00012733"/>
    </source>
</evidence>
<dbReference type="EC" id="3.2.1.18" evidence="3"/>
<dbReference type="Proteomes" id="UP000294616">
    <property type="component" value="Unassembled WGS sequence"/>
</dbReference>
<dbReference type="OrthoDB" id="7294637at2"/>
<dbReference type="GO" id="GO:0004308">
    <property type="term" value="F:exo-alpha-sialidase activity"/>
    <property type="evidence" value="ECO:0007669"/>
    <property type="project" value="UniProtKB-EC"/>
</dbReference>
<dbReference type="Gene3D" id="2.60.40.1290">
    <property type="match status" value="2"/>
</dbReference>
<dbReference type="GO" id="GO:0016020">
    <property type="term" value="C:membrane"/>
    <property type="evidence" value="ECO:0007669"/>
    <property type="project" value="TreeGrafter"/>
</dbReference>
<dbReference type="Pfam" id="PF14873">
    <property type="entry name" value="BNR_assoc_N"/>
    <property type="match status" value="1"/>
</dbReference>
<dbReference type="AlphaFoldDB" id="A0A4R1LP53"/>
<dbReference type="GO" id="GO:0006689">
    <property type="term" value="P:ganglioside catabolic process"/>
    <property type="evidence" value="ECO:0007669"/>
    <property type="project" value="TreeGrafter"/>
</dbReference>
<sequence length="545" mass="60267">MRFLILIFVLFGSPFVSLGVKPPQVKISQHQLQIPVLKGKKENPVLRIKITTSDEGQFLGGIKISTNGTSNLSDIKGVRLFYYGQDSLPGNMETTKALLFSIVEDVDNEIVLSGNLKLKSGDNYFWLSYELNEQANLLNEIDASLLSVLIDNKEYKPSANNNIKQRIGVAVRKHNQDGVHTSRIPGLATSNQGTLLAVFDARYESARDLQGNMDIGLHRSTDKGETWEPIQIVIDMGKWGGLPEKFNGVSDASILVDKNSDAIYIAGLWMHGVIGDDGKWVENLTEESNNWNHQWLTKGSQPGFGVKQTSQFLIVKSTDDGKTWSDPINITEMGKKEEWWLWAPAPGQGITLKDGTLVFPTQGRDKTGEAFSNITYSKDGGKTWQSSNPAINESTTECMAVELSDGSIMLNMRANSNKGVTDHTNGRAIAVTKDLGENWQVHSTSHNALIEPVCMASIISHHDEENKSVLLFSNPNSMTARNRMTIQYSLNDGSSWEKGLLLDELSSRGYSCLANIDENTIGILYESSQADMVFQAISMDDIIKK</sequence>
<dbReference type="GO" id="GO:0005737">
    <property type="term" value="C:cytoplasm"/>
    <property type="evidence" value="ECO:0007669"/>
    <property type="project" value="TreeGrafter"/>
</dbReference>
<gene>
    <name evidence="6" type="ORF">C8N28_2600</name>
</gene>
<comment type="catalytic activity">
    <reaction evidence="1">
        <text>Hydrolysis of alpha-(2-&gt;3)-, alpha-(2-&gt;6)-, alpha-(2-&gt;8)- glycosidic linkages of terminal sialic acid residues in oligosaccharides, glycoproteins, glycolipids, colominic acid and synthetic substrates.</text>
        <dbReference type="EC" id="3.2.1.18"/>
    </reaction>
</comment>
<evidence type="ECO:0000313" key="6">
    <source>
        <dbReference type="EMBL" id="TCK80846.1"/>
    </source>
</evidence>
<protein>
    <recommendedName>
        <fullName evidence="3">exo-alpha-sialidase</fullName>
        <ecNumber evidence="3">3.2.1.18</ecNumber>
    </recommendedName>
</protein>
<dbReference type="Pfam" id="PF13859">
    <property type="entry name" value="BNR_3"/>
    <property type="match status" value="1"/>
</dbReference>
<evidence type="ECO:0000256" key="1">
    <source>
        <dbReference type="ARBA" id="ARBA00000427"/>
    </source>
</evidence>
<dbReference type="InterPro" id="IPR029456">
    <property type="entry name" value="Sialidase_N"/>
</dbReference>
<evidence type="ECO:0000259" key="5">
    <source>
        <dbReference type="Pfam" id="PF14873"/>
    </source>
</evidence>
<evidence type="ECO:0000313" key="7">
    <source>
        <dbReference type="Proteomes" id="UP000294616"/>
    </source>
</evidence>
<dbReference type="PANTHER" id="PTHR10628">
    <property type="entry name" value="SIALIDASE"/>
    <property type="match status" value="1"/>
</dbReference>
<evidence type="ECO:0000259" key="4">
    <source>
        <dbReference type="Pfam" id="PF13859"/>
    </source>
</evidence>
<reference evidence="6 7" key="1">
    <citation type="submission" date="2019-03" db="EMBL/GenBank/DDBJ databases">
        <title>Genomic Encyclopedia of Archaeal and Bacterial Type Strains, Phase II (KMG-II): from individual species to whole genera.</title>
        <authorList>
            <person name="Goeker M."/>
        </authorList>
    </citation>
    <scope>NUCLEOTIDE SEQUENCE [LARGE SCALE GENOMIC DNA]</scope>
    <source>
        <strain evidence="6 7">DSM 22554</strain>
    </source>
</reference>
<organism evidence="6 7">
    <name type="scientific">Albibacterium bauzanense</name>
    <dbReference type="NCBI Taxonomy" id="653929"/>
    <lineage>
        <taxon>Bacteria</taxon>
        <taxon>Pseudomonadati</taxon>
        <taxon>Bacteroidota</taxon>
        <taxon>Sphingobacteriia</taxon>
        <taxon>Sphingobacteriales</taxon>
        <taxon>Sphingobacteriaceae</taxon>
        <taxon>Albibacterium</taxon>
    </lineage>
</organism>
<dbReference type="PANTHER" id="PTHR10628:SF30">
    <property type="entry name" value="EXO-ALPHA-SIALIDASE"/>
    <property type="match status" value="1"/>
</dbReference>
<dbReference type="InterPro" id="IPR011040">
    <property type="entry name" value="Sialidase"/>
</dbReference>
<dbReference type="InterPro" id="IPR026856">
    <property type="entry name" value="Sialidase_fam"/>
</dbReference>
<keyword evidence="7" id="KW-1185">Reference proteome</keyword>
<dbReference type="GO" id="GO:0009313">
    <property type="term" value="P:oligosaccharide catabolic process"/>
    <property type="evidence" value="ECO:0007669"/>
    <property type="project" value="TreeGrafter"/>
</dbReference>
<dbReference type="EMBL" id="SMGO01000003">
    <property type="protein sequence ID" value="TCK80846.1"/>
    <property type="molecule type" value="Genomic_DNA"/>
</dbReference>
<dbReference type="Gene3D" id="2.120.10.10">
    <property type="match status" value="1"/>
</dbReference>
<dbReference type="CDD" id="cd15482">
    <property type="entry name" value="Sialidase_non-viral"/>
    <property type="match status" value="1"/>
</dbReference>
<comment type="caution">
    <text evidence="6">The sequence shown here is derived from an EMBL/GenBank/DDBJ whole genome shotgun (WGS) entry which is preliminary data.</text>
</comment>
<proteinExistence type="inferred from homology"/>
<dbReference type="RefSeq" id="WP_132225538.1">
    <property type="nucleotide sequence ID" value="NZ_SMGO01000003.1"/>
</dbReference>
<feature type="domain" description="Sialidase" evidence="4">
    <location>
        <begin position="185"/>
        <end position="484"/>
    </location>
</feature>
<evidence type="ECO:0000256" key="2">
    <source>
        <dbReference type="ARBA" id="ARBA00009348"/>
    </source>
</evidence>
<name>A0A4R1LP53_9SPHI</name>
<accession>A0A4R1LP53</accession>
<comment type="similarity">
    <text evidence="2">Belongs to the glycosyl hydrolase 33 family.</text>
</comment>
<feature type="domain" description="Sialidase N-terminal" evidence="5">
    <location>
        <begin position="26"/>
        <end position="154"/>
    </location>
</feature>
<dbReference type="SUPFAM" id="SSF50939">
    <property type="entry name" value="Sialidases"/>
    <property type="match status" value="1"/>
</dbReference>